<proteinExistence type="inferred from homology"/>
<protein>
    <submittedName>
        <fullName evidence="3">Uncharacterized protein</fullName>
    </submittedName>
</protein>
<feature type="compositionally biased region" description="Polar residues" evidence="2">
    <location>
        <begin position="1"/>
        <end position="19"/>
    </location>
</feature>
<gene>
    <name evidence="3" type="ORF">OXX778_LOCUS12522</name>
</gene>
<dbReference type="Pfam" id="PF03645">
    <property type="entry name" value="Tctex-1"/>
    <property type="match status" value="1"/>
</dbReference>
<name>A0A814B3E3_9BILA</name>
<accession>A0A814B3E3</accession>
<dbReference type="AlphaFoldDB" id="A0A814B3E3"/>
<reference evidence="3" key="1">
    <citation type="submission" date="2021-02" db="EMBL/GenBank/DDBJ databases">
        <authorList>
            <person name="Nowell W R."/>
        </authorList>
    </citation>
    <scope>NUCLEOTIDE SEQUENCE</scope>
    <source>
        <strain evidence="3">Ploen Becks lab</strain>
    </source>
</reference>
<keyword evidence="4" id="KW-1185">Reference proteome</keyword>
<dbReference type="OrthoDB" id="10232727at2759"/>
<feature type="compositionally biased region" description="Polar residues" evidence="2">
    <location>
        <begin position="174"/>
        <end position="185"/>
    </location>
</feature>
<feature type="region of interest" description="Disordered" evidence="2">
    <location>
        <begin position="93"/>
        <end position="222"/>
    </location>
</feature>
<feature type="compositionally biased region" description="Polar residues" evidence="2">
    <location>
        <begin position="105"/>
        <end position="135"/>
    </location>
</feature>
<feature type="compositionally biased region" description="Basic and acidic residues" evidence="2">
    <location>
        <begin position="20"/>
        <end position="29"/>
    </location>
</feature>
<organism evidence="3 4">
    <name type="scientific">Brachionus calyciflorus</name>
    <dbReference type="NCBI Taxonomy" id="104777"/>
    <lineage>
        <taxon>Eukaryota</taxon>
        <taxon>Metazoa</taxon>
        <taxon>Spiralia</taxon>
        <taxon>Gnathifera</taxon>
        <taxon>Rotifera</taxon>
        <taxon>Eurotatoria</taxon>
        <taxon>Monogononta</taxon>
        <taxon>Pseudotrocha</taxon>
        <taxon>Ploima</taxon>
        <taxon>Brachionidae</taxon>
        <taxon>Brachionus</taxon>
    </lineage>
</organism>
<dbReference type="Gene3D" id="3.30.1140.40">
    <property type="entry name" value="Tctex-1"/>
    <property type="match status" value="1"/>
</dbReference>
<feature type="region of interest" description="Disordered" evidence="2">
    <location>
        <begin position="1"/>
        <end position="29"/>
    </location>
</feature>
<dbReference type="InterPro" id="IPR038586">
    <property type="entry name" value="Tctex-1-like_sf"/>
</dbReference>
<sequence>MDEKSFTTSSSDTETMFSDQETKDFVEAQGLKDPKFSDLEALAESMKKYKEFDMARKVKKSEGSDDSLEKLYKATIGQMETGSQITFQSEIKNEKDDLTVKGVESKSNLSNTASQISMFKNDTSQSHDLSAQSSEYDFDVQNQPSKSNKSPKSDLYTEVNPYYERNRYGPLETLDTSPSPRTPLNSVPLPKTPKKPINESPLDILPNQLPPTPIQQLRKQPTPRLEYRNISTSQENSEFEFEKIKPQPRSEIRSDIETSTPISSVRQNKPDSFGISPLDQIHKQLDLPPIDEQQIKLNDLLGKHVKCGINWFFDVEIKPHKIFYLVNDIKEDLKKHFKNHKIIVNIVVSDSLSDPFKMGVECLLDEEKDIFAHYAYQSDKLHLIASAYAILF</sequence>
<dbReference type="InterPro" id="IPR005334">
    <property type="entry name" value="Tctex-1-like"/>
</dbReference>
<evidence type="ECO:0000256" key="2">
    <source>
        <dbReference type="SAM" id="MobiDB-lite"/>
    </source>
</evidence>
<evidence type="ECO:0000256" key="1">
    <source>
        <dbReference type="ARBA" id="ARBA00005361"/>
    </source>
</evidence>
<dbReference type="EMBL" id="CAJNOC010002281">
    <property type="protein sequence ID" value="CAF0923698.1"/>
    <property type="molecule type" value="Genomic_DNA"/>
</dbReference>
<comment type="caution">
    <text evidence="3">The sequence shown here is derived from an EMBL/GenBank/DDBJ whole genome shotgun (WGS) entry which is preliminary data.</text>
</comment>
<feature type="compositionally biased region" description="Low complexity" evidence="2">
    <location>
        <begin position="141"/>
        <end position="150"/>
    </location>
</feature>
<dbReference type="Proteomes" id="UP000663879">
    <property type="component" value="Unassembled WGS sequence"/>
</dbReference>
<evidence type="ECO:0000313" key="4">
    <source>
        <dbReference type="Proteomes" id="UP000663879"/>
    </source>
</evidence>
<evidence type="ECO:0000313" key="3">
    <source>
        <dbReference type="EMBL" id="CAF0923698.1"/>
    </source>
</evidence>
<comment type="similarity">
    <text evidence="1">Belongs to the dynein light chain Tctex-type family.</text>
</comment>